<dbReference type="KEGG" id="vg:16512706"/>
<gene>
    <name evidence="2" type="ORF">pdul_cds_676</name>
</gene>
<feature type="compositionally biased region" description="Basic residues" evidence="1">
    <location>
        <begin position="1"/>
        <end position="12"/>
    </location>
</feature>
<reference evidence="2 3" key="1">
    <citation type="journal article" date="2013" name="Science">
        <title>Pandoraviruses: amoeba viruses with genomes up to 2.5 Mb reaching that of parasitic eukaryotes.</title>
        <authorList>
            <person name="Philippe N."/>
            <person name="Legendre M."/>
            <person name="Doutre G."/>
            <person name="Coute Y."/>
            <person name="Poirot O."/>
            <person name="Lescot M."/>
            <person name="Arslan D."/>
            <person name="Seltzer V."/>
            <person name="Bertaux L."/>
            <person name="Bruley C."/>
            <person name="Garin J."/>
            <person name="Claverie J.M."/>
            <person name="Abergel C."/>
        </authorList>
    </citation>
    <scope>NUCLEOTIDE SEQUENCE [LARGE SCALE GENOMIC DNA]</scope>
    <source>
        <strain evidence="2">Melbourne</strain>
    </source>
</reference>
<dbReference type="SUPFAM" id="SSF48403">
    <property type="entry name" value="Ankyrin repeat"/>
    <property type="match status" value="1"/>
</dbReference>
<evidence type="ECO:0000313" key="2">
    <source>
        <dbReference type="EMBL" id="AGO82827.1"/>
    </source>
</evidence>
<dbReference type="PANTHER" id="PTHR46586:SF3">
    <property type="entry name" value="ANKYRIN REPEAT-CONTAINING PROTEIN"/>
    <property type="match status" value="1"/>
</dbReference>
<accession>S4VRB7</accession>
<sequence length="496" mass="54532">MQERKNKTKRVWKSTAENTYDNDTMDRPPTDKVAIAPAEHSACAAAPAPSHTGPRIDDLPAELLVMILHLIGALPHVRMVCASWRCAVDYLVSSGRCHRPTPQEYMGLLARRNSKEMIVWARAQGCPWDAKACIEAALAGHLDLLQWLLVNNCPSGTLTWTPTDEWRLMPGTSARRAPRWVWHGALYRGRTDVVQWLLVSENEWPRDACDHAAAGGQTTALSMAREAGCPWSAETCCEAARGGHLGTLQWLVAKGCPWNEDVLRHSLRAGHPHVAEWAIEHGCPVDSTIIGWAMASGSLGVVQTLRRLGHEWGYSARNATRRGHLDVLKWAVANGCPLDGTACDEAAAGGRLEVLEWLRTSGCPWGVRTCAFAAREGHLDILKWLVASGCPWDSSVCSCAASGGRLDILQWARANGCPWNEWTCEAARRHPDILQWARANGCPWDKNMCLSAAQGGALGVLQWARANGCPWDRQKCLAGAERYYPEVADWIAAQPE</sequence>
<evidence type="ECO:0000313" key="3">
    <source>
        <dbReference type="Proteomes" id="UP000201566"/>
    </source>
</evidence>
<dbReference type="RefSeq" id="YP_008319496.1">
    <property type="nucleotide sequence ID" value="NC_021858.1"/>
</dbReference>
<dbReference type="SUPFAM" id="SSF140860">
    <property type="entry name" value="Pseudo ankyrin repeat-like"/>
    <property type="match status" value="1"/>
</dbReference>
<evidence type="ECO:0000256" key="1">
    <source>
        <dbReference type="SAM" id="MobiDB-lite"/>
    </source>
</evidence>
<dbReference type="InterPro" id="IPR036770">
    <property type="entry name" value="Ankyrin_rpt-contain_sf"/>
</dbReference>
<dbReference type="Proteomes" id="UP000201566">
    <property type="component" value="Segment"/>
</dbReference>
<organism evidence="2 3">
    <name type="scientific">Pandoravirus dulcis</name>
    <dbReference type="NCBI Taxonomy" id="1349409"/>
    <lineage>
        <taxon>Viruses</taxon>
        <taxon>Pandoravirus</taxon>
    </lineage>
</organism>
<dbReference type="EMBL" id="KC977570">
    <property type="protein sequence ID" value="AGO82827.1"/>
    <property type="molecule type" value="Genomic_DNA"/>
</dbReference>
<dbReference type="PANTHER" id="PTHR46586">
    <property type="entry name" value="ANKYRIN REPEAT-CONTAINING PROTEIN"/>
    <property type="match status" value="1"/>
</dbReference>
<name>S4VRB7_9VIRU</name>
<proteinExistence type="predicted"/>
<dbReference type="GeneID" id="16512706"/>
<dbReference type="InterPro" id="IPR052050">
    <property type="entry name" value="SecEffector_AnkRepeat"/>
</dbReference>
<feature type="region of interest" description="Disordered" evidence="1">
    <location>
        <begin position="1"/>
        <end position="31"/>
    </location>
</feature>
<dbReference type="Gene3D" id="1.25.40.20">
    <property type="entry name" value="Ankyrin repeat-containing domain"/>
    <property type="match status" value="1"/>
</dbReference>
<protein>
    <submittedName>
        <fullName evidence="2">Ankyrin repeat domain containing protein</fullName>
    </submittedName>
</protein>